<name>A0A8D9FRY4_9VIRU</name>
<protein>
    <submittedName>
        <fullName evidence="1">Uncharacterized protein</fullName>
    </submittedName>
</protein>
<reference evidence="1" key="1">
    <citation type="submission" date="2021-06" db="EMBL/GenBank/DDBJ databases">
        <authorList>
            <person name="Gannon L."/>
            <person name="Redgwell R T."/>
            <person name="Michniewski S."/>
            <person name="Harrison D C."/>
            <person name="Millard A."/>
        </authorList>
    </citation>
    <scope>NUCLEOTIDE SEQUENCE</scope>
</reference>
<proteinExistence type="predicted"/>
<sequence>MKFKFNYDKFFETPFSFNEDIKCEGSTIIIPKSLMKDTRSPFEKFITGRSKEDIDRAIEEMERQEKVDFREKRLNKILDK</sequence>
<dbReference type="EMBL" id="OU342829">
    <property type="protein sequence ID" value="CAG7580023.1"/>
    <property type="molecule type" value="Genomic_DNA"/>
</dbReference>
<accession>A0A8D9FRY4</accession>
<gene>
    <name evidence="1" type="ORF">SLAVMIC_00210</name>
</gene>
<organism evidence="1">
    <name type="scientific">uncultured marine phage</name>
    <dbReference type="NCBI Taxonomy" id="707152"/>
    <lineage>
        <taxon>Viruses</taxon>
        <taxon>environmental samples</taxon>
    </lineage>
</organism>
<evidence type="ECO:0000313" key="1">
    <source>
        <dbReference type="EMBL" id="CAG7580023.1"/>
    </source>
</evidence>